<name>A0ABD1TCP4_9LAMI</name>
<dbReference type="Gene3D" id="3.40.50.10190">
    <property type="entry name" value="BRCT domain"/>
    <property type="match status" value="2"/>
</dbReference>
<keyword evidence="3" id="KW-1185">Reference proteome</keyword>
<dbReference type="Proteomes" id="UP001604336">
    <property type="component" value="Unassembled WGS sequence"/>
</dbReference>
<dbReference type="Pfam" id="PF12738">
    <property type="entry name" value="PTCB-BRCT"/>
    <property type="match status" value="1"/>
</dbReference>
<dbReference type="InterPro" id="IPR044254">
    <property type="entry name" value="At4g02110-like"/>
</dbReference>
<dbReference type="EMBL" id="JBFOLK010000005">
    <property type="protein sequence ID" value="KAL2510495.1"/>
    <property type="molecule type" value="Genomic_DNA"/>
</dbReference>
<protein>
    <submittedName>
        <fullName evidence="2">BRCT domain-containing protein</fullName>
    </submittedName>
</protein>
<evidence type="ECO:0000313" key="3">
    <source>
        <dbReference type="Proteomes" id="UP001604336"/>
    </source>
</evidence>
<proteinExistence type="predicted"/>
<sequence length="195" mass="22133">MLDSKQELVYENPSKPFVGVRFVLLGFDSIKKDKFRLKLLEGGGVDAGNYGPDCTHVIVDKLIYDNPICVTARRDGKTLVTDIWIDHSFDVGMPVDSTSVMYRPRRDLNGILGAKSLIICLTGYQRQDRDDIMTMVSLMGANFSKPLVANKVTHLICYKFEGEKYQLAKKMKKIKLVNHRWLEDCLRGLGTSSRR</sequence>
<comment type="caution">
    <text evidence="2">The sequence shown here is derived from an EMBL/GenBank/DDBJ whole genome shotgun (WGS) entry which is preliminary data.</text>
</comment>
<evidence type="ECO:0000259" key="1">
    <source>
        <dbReference type="PROSITE" id="PS50172"/>
    </source>
</evidence>
<dbReference type="PANTHER" id="PTHR47181">
    <property type="entry name" value="BRCA1 C TERMINUS DOMAIN CONTAINING PROTEIN, EXPRESSED"/>
    <property type="match status" value="1"/>
</dbReference>
<dbReference type="SMART" id="SM00292">
    <property type="entry name" value="BRCT"/>
    <property type="match status" value="2"/>
</dbReference>
<dbReference type="Pfam" id="PF00533">
    <property type="entry name" value="BRCT"/>
    <property type="match status" value="1"/>
</dbReference>
<accession>A0ABD1TCP4</accession>
<gene>
    <name evidence="2" type="ORF">Adt_16095</name>
</gene>
<dbReference type="PROSITE" id="PS50172">
    <property type="entry name" value="BRCT"/>
    <property type="match status" value="1"/>
</dbReference>
<dbReference type="SUPFAM" id="SSF52113">
    <property type="entry name" value="BRCT domain"/>
    <property type="match status" value="2"/>
</dbReference>
<dbReference type="AlphaFoldDB" id="A0ABD1TCP4"/>
<dbReference type="InterPro" id="IPR001357">
    <property type="entry name" value="BRCT_dom"/>
</dbReference>
<organism evidence="2 3">
    <name type="scientific">Abeliophyllum distichum</name>
    <dbReference type="NCBI Taxonomy" id="126358"/>
    <lineage>
        <taxon>Eukaryota</taxon>
        <taxon>Viridiplantae</taxon>
        <taxon>Streptophyta</taxon>
        <taxon>Embryophyta</taxon>
        <taxon>Tracheophyta</taxon>
        <taxon>Spermatophyta</taxon>
        <taxon>Magnoliopsida</taxon>
        <taxon>eudicotyledons</taxon>
        <taxon>Gunneridae</taxon>
        <taxon>Pentapetalae</taxon>
        <taxon>asterids</taxon>
        <taxon>lamiids</taxon>
        <taxon>Lamiales</taxon>
        <taxon>Oleaceae</taxon>
        <taxon>Forsythieae</taxon>
        <taxon>Abeliophyllum</taxon>
    </lineage>
</organism>
<dbReference type="InterPro" id="IPR036420">
    <property type="entry name" value="BRCT_dom_sf"/>
</dbReference>
<evidence type="ECO:0000313" key="2">
    <source>
        <dbReference type="EMBL" id="KAL2510495.1"/>
    </source>
</evidence>
<dbReference type="PANTHER" id="PTHR47181:SF2">
    <property type="entry name" value="BRCA1 C TERMINUS DOMAIN CONTAINING PROTEIN, EXPRESSED"/>
    <property type="match status" value="1"/>
</dbReference>
<reference evidence="3" key="1">
    <citation type="submission" date="2024-07" db="EMBL/GenBank/DDBJ databases">
        <title>Two chromosome-level genome assemblies of Korean endemic species Abeliophyllum distichum and Forsythia ovata (Oleaceae).</title>
        <authorList>
            <person name="Jang H."/>
        </authorList>
    </citation>
    <scope>NUCLEOTIDE SEQUENCE [LARGE SCALE GENOMIC DNA]</scope>
</reference>
<feature type="domain" description="BRCT" evidence="1">
    <location>
        <begin position="115"/>
        <end position="187"/>
    </location>
</feature>